<evidence type="ECO:0000256" key="1">
    <source>
        <dbReference type="SAM" id="Phobius"/>
    </source>
</evidence>
<reference evidence="2 3" key="1">
    <citation type="submission" date="2018-07" db="EMBL/GenBank/DDBJ databases">
        <title>Complete genome sequence of Psychrobacillus sp. PB01, isolated from iceberg, and comparative genome analysis of Psychrobacillus strains.</title>
        <authorList>
            <person name="Lee P.C."/>
        </authorList>
    </citation>
    <scope>NUCLEOTIDE SEQUENCE [LARGE SCALE GENOMIC DNA]</scope>
    <source>
        <strain evidence="2 3">PB01</strain>
    </source>
</reference>
<dbReference type="Proteomes" id="UP000325517">
    <property type="component" value="Chromosome"/>
</dbReference>
<dbReference type="OrthoDB" id="2440830at2"/>
<dbReference type="EMBL" id="CP031223">
    <property type="protein sequence ID" value="QFF99060.1"/>
    <property type="molecule type" value="Genomic_DNA"/>
</dbReference>
<evidence type="ECO:0000313" key="3">
    <source>
        <dbReference type="Proteomes" id="UP000325517"/>
    </source>
</evidence>
<organism evidence="2 3">
    <name type="scientific">Psychrobacillus glaciei</name>
    <dbReference type="NCBI Taxonomy" id="2283160"/>
    <lineage>
        <taxon>Bacteria</taxon>
        <taxon>Bacillati</taxon>
        <taxon>Bacillota</taxon>
        <taxon>Bacilli</taxon>
        <taxon>Bacillales</taxon>
        <taxon>Bacillaceae</taxon>
        <taxon>Psychrobacillus</taxon>
    </lineage>
</organism>
<name>A0A5J6SM34_9BACI</name>
<evidence type="ECO:0000313" key="2">
    <source>
        <dbReference type="EMBL" id="QFF99060.1"/>
    </source>
</evidence>
<keyword evidence="3" id="KW-1185">Reference proteome</keyword>
<keyword evidence="1" id="KW-0812">Transmembrane</keyword>
<feature type="transmembrane region" description="Helical" evidence="1">
    <location>
        <begin position="30"/>
        <end position="50"/>
    </location>
</feature>
<keyword evidence="1" id="KW-1133">Transmembrane helix</keyword>
<dbReference type="KEGG" id="psyo:PB01_09595"/>
<keyword evidence="1" id="KW-0472">Membrane</keyword>
<dbReference type="AlphaFoldDB" id="A0A5J6SM34"/>
<sequence length="75" mass="8034">MVNSLGLLLIAAVIVKLEVPALLKNKDKLGLIIFSTLLALGVGFGMALAFNIKIPNPVNFLTVILKPLNDIITNH</sequence>
<accession>A0A5J6SM34</accession>
<protein>
    <submittedName>
        <fullName evidence="2">Uncharacterized protein</fullName>
    </submittedName>
</protein>
<gene>
    <name evidence="2" type="ORF">PB01_09595</name>
</gene>
<proteinExistence type="predicted"/>
<dbReference type="RefSeq" id="WP_151699991.1">
    <property type="nucleotide sequence ID" value="NZ_CP031223.1"/>
</dbReference>